<reference evidence="3" key="1">
    <citation type="journal article" date="2021" name="Nat. Commun.">
        <title>Genetic determinants of endophytism in the Arabidopsis root mycobiome.</title>
        <authorList>
            <person name="Mesny F."/>
            <person name="Miyauchi S."/>
            <person name="Thiergart T."/>
            <person name="Pickel B."/>
            <person name="Atanasova L."/>
            <person name="Karlsson M."/>
            <person name="Huettel B."/>
            <person name="Barry K.W."/>
            <person name="Haridas S."/>
            <person name="Chen C."/>
            <person name="Bauer D."/>
            <person name="Andreopoulos W."/>
            <person name="Pangilinan J."/>
            <person name="LaButti K."/>
            <person name="Riley R."/>
            <person name="Lipzen A."/>
            <person name="Clum A."/>
            <person name="Drula E."/>
            <person name="Henrissat B."/>
            <person name="Kohler A."/>
            <person name="Grigoriev I.V."/>
            <person name="Martin F.M."/>
            <person name="Hacquard S."/>
        </authorList>
    </citation>
    <scope>NUCLEOTIDE SEQUENCE</scope>
    <source>
        <strain evidence="3">MPI-CAGE-AT-0147</strain>
    </source>
</reference>
<dbReference type="Pfam" id="PF07110">
    <property type="entry name" value="EthD"/>
    <property type="match status" value="1"/>
</dbReference>
<dbReference type="EMBL" id="JAGMUV010000007">
    <property type="protein sequence ID" value="KAH7148226.1"/>
    <property type="molecule type" value="Genomic_DNA"/>
</dbReference>
<dbReference type="OrthoDB" id="2519291at2759"/>
<dbReference type="Proteomes" id="UP000738349">
    <property type="component" value="Unassembled WGS sequence"/>
</dbReference>
<dbReference type="SUPFAM" id="SSF54909">
    <property type="entry name" value="Dimeric alpha+beta barrel"/>
    <property type="match status" value="1"/>
</dbReference>
<evidence type="ECO:0000259" key="2">
    <source>
        <dbReference type="Pfam" id="PF07110"/>
    </source>
</evidence>
<protein>
    <submittedName>
        <fullName evidence="3">EthD domain-containing protein</fullName>
    </submittedName>
</protein>
<organism evidence="3 4">
    <name type="scientific">Dactylonectria macrodidyma</name>
    <dbReference type="NCBI Taxonomy" id="307937"/>
    <lineage>
        <taxon>Eukaryota</taxon>
        <taxon>Fungi</taxon>
        <taxon>Dikarya</taxon>
        <taxon>Ascomycota</taxon>
        <taxon>Pezizomycotina</taxon>
        <taxon>Sordariomycetes</taxon>
        <taxon>Hypocreomycetidae</taxon>
        <taxon>Hypocreales</taxon>
        <taxon>Nectriaceae</taxon>
        <taxon>Dactylonectria</taxon>
    </lineage>
</organism>
<evidence type="ECO:0000313" key="4">
    <source>
        <dbReference type="Proteomes" id="UP000738349"/>
    </source>
</evidence>
<keyword evidence="4" id="KW-1185">Reference proteome</keyword>
<accession>A0A9P9EXU3</accession>
<dbReference type="InterPro" id="IPR009799">
    <property type="entry name" value="EthD_dom"/>
</dbReference>
<sequence length="128" mass="14501">MTYKVLMVVYRNPNLTPSQFKDHYENTHIPLMKSLTGEHFPLLHTRRYLQRSGADNQYAATVLSGSQSDFDYDCLSILEFKDAEGFSTMSALLSSPELASKVEDDCAAFMDPAKTKVVVLEETLESRR</sequence>
<comment type="caution">
    <text evidence="3">The sequence shown here is derived from an EMBL/GenBank/DDBJ whole genome shotgun (WGS) entry which is preliminary data.</text>
</comment>
<comment type="similarity">
    <text evidence="1">Belongs to the tpcK family.</text>
</comment>
<proteinExistence type="inferred from homology"/>
<evidence type="ECO:0000313" key="3">
    <source>
        <dbReference type="EMBL" id="KAH7148226.1"/>
    </source>
</evidence>
<evidence type="ECO:0000256" key="1">
    <source>
        <dbReference type="ARBA" id="ARBA00005986"/>
    </source>
</evidence>
<name>A0A9P9EXU3_9HYPO</name>
<dbReference type="GO" id="GO:0016491">
    <property type="term" value="F:oxidoreductase activity"/>
    <property type="evidence" value="ECO:0007669"/>
    <property type="project" value="InterPro"/>
</dbReference>
<gene>
    <name evidence="3" type="ORF">EDB81DRAFT_882665</name>
</gene>
<dbReference type="AlphaFoldDB" id="A0A9P9EXU3"/>
<feature type="domain" description="EthD" evidence="2">
    <location>
        <begin position="12"/>
        <end position="112"/>
    </location>
</feature>
<dbReference type="InterPro" id="IPR011008">
    <property type="entry name" value="Dimeric_a/b-barrel"/>
</dbReference>
<dbReference type="Gene3D" id="3.30.70.100">
    <property type="match status" value="1"/>
</dbReference>